<gene>
    <name evidence="11" type="ORF">LPB136_02530</name>
</gene>
<dbReference type="GO" id="GO:0005886">
    <property type="term" value="C:plasma membrane"/>
    <property type="evidence" value="ECO:0007669"/>
    <property type="project" value="UniProtKB-SubCell"/>
</dbReference>
<feature type="domain" description="ABC transporter" evidence="10">
    <location>
        <begin position="11"/>
        <end position="251"/>
    </location>
</feature>
<evidence type="ECO:0000256" key="3">
    <source>
        <dbReference type="ARBA" id="ARBA00022475"/>
    </source>
</evidence>
<dbReference type="PANTHER" id="PTHR42771">
    <property type="entry name" value="IRON(3+)-HYDROXAMATE IMPORT ATP-BINDING PROTEIN FHUC"/>
    <property type="match status" value="1"/>
</dbReference>
<protein>
    <submittedName>
        <fullName evidence="11">ABC transporter ATP-binding protein</fullName>
    </submittedName>
</protein>
<dbReference type="InterPro" id="IPR003593">
    <property type="entry name" value="AAA+_ATPase"/>
</dbReference>
<dbReference type="EMBL" id="CP018155">
    <property type="protein sequence ID" value="APG64314.1"/>
    <property type="molecule type" value="Genomic_DNA"/>
</dbReference>
<reference evidence="11 12" key="1">
    <citation type="submission" date="2016-11" db="EMBL/GenBank/DDBJ databases">
        <title>Tenacibaculum sp. LPB0136, isolated from marine environment.</title>
        <authorList>
            <person name="Kim E."/>
            <person name="Yi H."/>
        </authorList>
    </citation>
    <scope>NUCLEOTIDE SEQUENCE [LARGE SCALE GENOMIC DNA]</scope>
    <source>
        <strain evidence="11 12">LPB0136</strain>
    </source>
</reference>
<evidence type="ECO:0000256" key="2">
    <source>
        <dbReference type="ARBA" id="ARBA00022448"/>
    </source>
</evidence>
<dbReference type="FunFam" id="3.40.50.300:FF:000134">
    <property type="entry name" value="Iron-enterobactin ABC transporter ATP-binding protein"/>
    <property type="match status" value="1"/>
</dbReference>
<keyword evidence="2" id="KW-0813">Transport</keyword>
<dbReference type="PANTHER" id="PTHR42771:SF2">
    <property type="entry name" value="IRON(3+)-HYDROXAMATE IMPORT ATP-BINDING PROTEIN FHUC"/>
    <property type="match status" value="1"/>
</dbReference>
<evidence type="ECO:0000256" key="8">
    <source>
        <dbReference type="ARBA" id="ARBA00023065"/>
    </source>
</evidence>
<keyword evidence="4" id="KW-0410">Iron transport</keyword>
<evidence type="ECO:0000256" key="9">
    <source>
        <dbReference type="ARBA" id="ARBA00023136"/>
    </source>
</evidence>
<evidence type="ECO:0000256" key="5">
    <source>
        <dbReference type="ARBA" id="ARBA00022741"/>
    </source>
</evidence>
<evidence type="ECO:0000259" key="10">
    <source>
        <dbReference type="PROSITE" id="PS50893"/>
    </source>
</evidence>
<dbReference type="SUPFAM" id="SSF52540">
    <property type="entry name" value="P-loop containing nucleoside triphosphate hydrolases"/>
    <property type="match status" value="1"/>
</dbReference>
<dbReference type="SMART" id="SM00382">
    <property type="entry name" value="AAA"/>
    <property type="match status" value="1"/>
</dbReference>
<dbReference type="InterPro" id="IPR051535">
    <property type="entry name" value="Siderophore_ABC-ATPase"/>
</dbReference>
<dbReference type="CDD" id="cd03214">
    <property type="entry name" value="ABC_Iron-Siderophores_B12_Hemin"/>
    <property type="match status" value="1"/>
</dbReference>
<dbReference type="GO" id="GO:0006826">
    <property type="term" value="P:iron ion transport"/>
    <property type="evidence" value="ECO:0007669"/>
    <property type="project" value="UniProtKB-KW"/>
</dbReference>
<dbReference type="Gene3D" id="3.40.50.300">
    <property type="entry name" value="P-loop containing nucleotide triphosphate hydrolases"/>
    <property type="match status" value="1"/>
</dbReference>
<evidence type="ECO:0000256" key="4">
    <source>
        <dbReference type="ARBA" id="ARBA00022496"/>
    </source>
</evidence>
<evidence type="ECO:0000256" key="6">
    <source>
        <dbReference type="ARBA" id="ARBA00022840"/>
    </source>
</evidence>
<dbReference type="GO" id="GO:0005524">
    <property type="term" value="F:ATP binding"/>
    <property type="evidence" value="ECO:0007669"/>
    <property type="project" value="UniProtKB-KW"/>
</dbReference>
<comment type="subcellular location">
    <subcellularLocation>
        <location evidence="1">Cell membrane</location>
        <topology evidence="1">Peripheral membrane protein</topology>
    </subcellularLocation>
</comment>
<evidence type="ECO:0000256" key="7">
    <source>
        <dbReference type="ARBA" id="ARBA00023004"/>
    </source>
</evidence>
<dbReference type="PROSITE" id="PS50893">
    <property type="entry name" value="ABC_TRANSPORTER_2"/>
    <property type="match status" value="1"/>
</dbReference>
<dbReference type="Pfam" id="PF00005">
    <property type="entry name" value="ABC_tran"/>
    <property type="match status" value="1"/>
</dbReference>
<keyword evidence="5" id="KW-0547">Nucleotide-binding</keyword>
<organism evidence="11 12">
    <name type="scientific">Tenacibaculum todarodis</name>
    <dbReference type="NCBI Taxonomy" id="1850252"/>
    <lineage>
        <taxon>Bacteria</taxon>
        <taxon>Pseudomonadati</taxon>
        <taxon>Bacteroidota</taxon>
        <taxon>Flavobacteriia</taxon>
        <taxon>Flavobacteriales</taxon>
        <taxon>Flavobacteriaceae</taxon>
        <taxon>Tenacibaculum</taxon>
    </lineage>
</organism>
<dbReference type="InterPro" id="IPR027417">
    <property type="entry name" value="P-loop_NTPase"/>
</dbReference>
<keyword evidence="12" id="KW-1185">Reference proteome</keyword>
<dbReference type="KEGG" id="ten:LPB136_02530"/>
<dbReference type="AlphaFoldDB" id="A0A1L3JGR9"/>
<keyword evidence="8" id="KW-0406">Ion transport</keyword>
<keyword evidence="3" id="KW-1003">Cell membrane</keyword>
<keyword evidence="9" id="KW-0472">Membrane</keyword>
<dbReference type="GO" id="GO:0016887">
    <property type="term" value="F:ATP hydrolysis activity"/>
    <property type="evidence" value="ECO:0007669"/>
    <property type="project" value="InterPro"/>
</dbReference>
<keyword evidence="6 11" id="KW-0067">ATP-binding</keyword>
<evidence type="ECO:0000256" key="1">
    <source>
        <dbReference type="ARBA" id="ARBA00004202"/>
    </source>
</evidence>
<proteinExistence type="predicted"/>
<evidence type="ECO:0000313" key="11">
    <source>
        <dbReference type="EMBL" id="APG64314.1"/>
    </source>
</evidence>
<name>A0A1L3JGR9_9FLAO</name>
<dbReference type="InterPro" id="IPR003439">
    <property type="entry name" value="ABC_transporter-like_ATP-bd"/>
</dbReference>
<evidence type="ECO:0000313" key="12">
    <source>
        <dbReference type="Proteomes" id="UP000181898"/>
    </source>
</evidence>
<keyword evidence="7" id="KW-0408">Iron</keyword>
<sequence length="266" mass="30159">MLKDSKKHIVLKTENLAIGYQTKKQQTVIASEINVAIEKGKFVALLGKNGIGKSTLLRTLSKVQNPLVGKVFINQKNISEYTNQELATTLSLVLTERLPESQLTVFELIALGRQPYTNWIDTLSEIDIQKVNTAIEQTEIEHLKSKRFYELSDGQLQRVLIARALAQDTEIIILDEPTAHLDIHHTIKIFSLLKKLVETTQKTILISTHEVNLAIQLADECILLTEDTIYSGTSEELINKNAFDTLFPKKLIHFNKNLEQFVIKKN</sequence>
<accession>A0A1L3JGR9</accession>
<dbReference type="STRING" id="1850252.LPB136_02530"/>
<dbReference type="Proteomes" id="UP000181898">
    <property type="component" value="Chromosome"/>
</dbReference>